<accession>A0A1H3Z8A0</accession>
<keyword evidence="1" id="KW-0472">Membrane</keyword>
<keyword evidence="3" id="KW-1185">Reference proteome</keyword>
<dbReference type="InterPro" id="IPR005133">
    <property type="entry name" value="PhaG_MnhG_YufB"/>
</dbReference>
<organism evidence="2 3">
    <name type="scientific">Thiothrix caldifontis</name>
    <dbReference type="NCBI Taxonomy" id="525918"/>
    <lineage>
        <taxon>Bacteria</taxon>
        <taxon>Pseudomonadati</taxon>
        <taxon>Pseudomonadota</taxon>
        <taxon>Gammaproteobacteria</taxon>
        <taxon>Thiotrichales</taxon>
        <taxon>Thiotrichaceae</taxon>
        <taxon>Thiothrix</taxon>
    </lineage>
</organism>
<dbReference type="AlphaFoldDB" id="A0A1H3Z8A0"/>
<evidence type="ECO:0000313" key="2">
    <source>
        <dbReference type="EMBL" id="SEA19895.1"/>
    </source>
</evidence>
<dbReference type="PANTHER" id="PTHR34703:SF1">
    <property type="entry name" value="ANTIPORTER SUBUNIT MNHG2-RELATED"/>
    <property type="match status" value="1"/>
</dbReference>
<feature type="transmembrane region" description="Helical" evidence="1">
    <location>
        <begin position="6"/>
        <end position="25"/>
    </location>
</feature>
<sequence>MILDALSVLLLLLGLFFFVSGLLGLWRFPDTFARLHALTKADNLGLGLVMTGLLFQVPDVLWAIKFILVWLLALVASAVNAHLIAVFLHRQQEGHDESA</sequence>
<evidence type="ECO:0000256" key="1">
    <source>
        <dbReference type="SAM" id="Phobius"/>
    </source>
</evidence>
<reference evidence="2 3" key="1">
    <citation type="submission" date="2016-10" db="EMBL/GenBank/DDBJ databases">
        <authorList>
            <person name="de Groot N.N."/>
        </authorList>
    </citation>
    <scope>NUCLEOTIDE SEQUENCE [LARGE SCALE GENOMIC DNA]</scope>
    <source>
        <strain evidence="2 3">DSM 21228</strain>
    </source>
</reference>
<keyword evidence="1" id="KW-1133">Transmembrane helix</keyword>
<gene>
    <name evidence="2" type="ORF">SAMN05660964_01089</name>
</gene>
<dbReference type="PANTHER" id="PTHR34703">
    <property type="entry name" value="ANTIPORTER SUBUNIT MNHG2-RELATED"/>
    <property type="match status" value="1"/>
</dbReference>
<dbReference type="RefSeq" id="WP_093066188.1">
    <property type="nucleotide sequence ID" value="NZ_FNQP01000005.1"/>
</dbReference>
<dbReference type="GO" id="GO:0015385">
    <property type="term" value="F:sodium:proton antiporter activity"/>
    <property type="evidence" value="ECO:0007669"/>
    <property type="project" value="TreeGrafter"/>
</dbReference>
<dbReference type="Pfam" id="PF03334">
    <property type="entry name" value="PhaG_MnhG_YufB"/>
    <property type="match status" value="1"/>
</dbReference>
<keyword evidence="1" id="KW-0812">Transmembrane</keyword>
<evidence type="ECO:0000313" key="3">
    <source>
        <dbReference type="Proteomes" id="UP000199397"/>
    </source>
</evidence>
<dbReference type="OrthoDB" id="9813804at2"/>
<proteinExistence type="predicted"/>
<name>A0A1H3Z8A0_9GAMM</name>
<feature type="transmembrane region" description="Helical" evidence="1">
    <location>
        <begin position="67"/>
        <end position="88"/>
    </location>
</feature>
<dbReference type="STRING" id="525918.SAMN05660964_01089"/>
<dbReference type="Proteomes" id="UP000199397">
    <property type="component" value="Unassembled WGS sequence"/>
</dbReference>
<protein>
    <submittedName>
        <fullName evidence="2">Multisubunit sodium/proton antiporter, MrpG subunit</fullName>
    </submittedName>
</protein>
<dbReference type="EMBL" id="FNQP01000005">
    <property type="protein sequence ID" value="SEA19895.1"/>
    <property type="molecule type" value="Genomic_DNA"/>
</dbReference>